<dbReference type="AlphaFoldDB" id="E8R9X6"/>
<dbReference type="Gene3D" id="3.30.70.1900">
    <property type="match status" value="1"/>
</dbReference>
<dbReference type="KEGG" id="dmu:Desmu_1000"/>
<evidence type="ECO:0000256" key="1">
    <source>
        <dbReference type="SAM" id="MobiDB-lite"/>
    </source>
</evidence>
<dbReference type="Pfam" id="PF10040">
    <property type="entry name" value="CRISPR_Cas6"/>
    <property type="match status" value="1"/>
</dbReference>
<name>E8R9X6_DESM0</name>
<dbReference type="HOGENOM" id="CLU_838379_0_0_2"/>
<evidence type="ECO:0000259" key="2">
    <source>
        <dbReference type="Pfam" id="PF10040"/>
    </source>
</evidence>
<gene>
    <name evidence="3" type="ordered locus">Desmu_1000</name>
</gene>
<evidence type="ECO:0000313" key="3">
    <source>
        <dbReference type="EMBL" id="ADV65302.1"/>
    </source>
</evidence>
<reference evidence="4" key="1">
    <citation type="submission" date="2010-11" db="EMBL/GenBank/DDBJ databases">
        <title>The complete genome of Desulfurococcus mucosus DSM 2162.</title>
        <authorList>
            <consortium name="US DOE Joint Genome Institute (JGI-PGF)"/>
            <person name="Lucas S."/>
            <person name="Copeland A."/>
            <person name="Lapidus A."/>
            <person name="Bruce D."/>
            <person name="Goodwin L."/>
            <person name="Pitluck S."/>
            <person name="Kyrpides N."/>
            <person name="Mavromatis K."/>
            <person name="Pagani I."/>
            <person name="Ivanova N."/>
            <person name="Ovchinnikova G."/>
            <person name="Chertkov O."/>
            <person name="Held B."/>
            <person name="Brettin T."/>
            <person name="Detter J.C."/>
            <person name="Tapia R."/>
            <person name="Han C."/>
            <person name="Land M."/>
            <person name="Hauser L."/>
            <person name="Markowitz V."/>
            <person name="Cheng J.-F."/>
            <person name="Hugenholtz P."/>
            <person name="Woyke T."/>
            <person name="Wu D."/>
            <person name="Wirth R."/>
            <person name="Bilek Y."/>
            <person name="Hader T."/>
            <person name="Klenk H.-P."/>
            <person name="Eisen J.A."/>
        </authorList>
    </citation>
    <scope>NUCLEOTIDE SEQUENCE [LARGE SCALE GENOMIC DNA]</scope>
    <source>
        <strain evidence="4">ATCC 35584 / DSM 2162 / JCM 9187 / O7/1</strain>
    </source>
</reference>
<reference evidence="3 4" key="2">
    <citation type="journal article" date="2011" name="Stand. Genomic Sci.">
        <title>Complete genome sequence of Desulfurococcus mucosus type strain (O7/1).</title>
        <authorList>
            <person name="Wirth R."/>
            <person name="Chertkov O."/>
            <person name="Held B."/>
            <person name="Lapidus A."/>
            <person name="Nolan M."/>
            <person name="Lucas S."/>
            <person name="Hammon N."/>
            <person name="Deshpande S."/>
            <person name="Cheng J.F."/>
            <person name="Tapia R."/>
            <person name="Han C."/>
            <person name="Goodwin L."/>
            <person name="Pitluck S."/>
            <person name="Liolios K."/>
            <person name="Ioanna P."/>
            <person name="Ivanova N."/>
            <person name="Mavromatis K."/>
            <person name="Mikhailova N."/>
            <person name="Pati A."/>
            <person name="Chen A."/>
            <person name="Palaniappan K."/>
            <person name="Land M."/>
            <person name="Hauser L."/>
            <person name="Chang Y.J."/>
            <person name="Jeffries C.D."/>
            <person name="Bilek Y."/>
            <person name="Hader T."/>
            <person name="Rohde M."/>
            <person name="Spring S."/>
            <person name="Sikorski J."/>
            <person name="Goker M."/>
            <person name="Woyke T."/>
            <person name="Bristow J."/>
            <person name="Eisen J.A."/>
            <person name="Markowitz V."/>
            <person name="Hugenholtz P."/>
            <person name="Kyrpides N.C."/>
            <person name="Klenk H.P."/>
        </authorList>
    </citation>
    <scope>NUCLEOTIDE SEQUENCE [LARGE SCALE GENOMIC DNA]</scope>
    <source>
        <strain evidence="4">ATCC 35584 / DSM 2162 / JCM 9187 / O7/1</strain>
    </source>
</reference>
<keyword evidence="4" id="KW-1185">Reference proteome</keyword>
<dbReference type="Proteomes" id="UP000001068">
    <property type="component" value="Chromosome"/>
</dbReference>
<sequence>MRRIIEDLIIRFFNKYSVVRLTYSLKTKETLQLPYFSSYLVKNLIETMDVYRPLIEAQDSHMQGRVIFRAIKTSKGTPLYPVHSRNEGCTPYIKPNKSYSTEIIVISENLGFMDEIVANPYTSFKTPHGEVEFELLGMHIHAQPPTYTSNVDSGKVLRVDVQTPLLLSSELTMPLRIRRVLHGTLRHFRLSVSPGLLAASILGEIAEYVGVTGEETWRIQYLTSRYFDALIEEVYLKLMAETVTIEKNSAGDYKVARGVKGQLAYKPVKETCGEAFVKLLWLATLIGVGDGREVGFGEISLTVEDTEKAGSSPLETRNAGLSAEKSERQAC</sequence>
<feature type="domain" description="CRISPR-associated protein Cas6 C-terminal" evidence="2">
    <location>
        <begin position="172"/>
        <end position="299"/>
    </location>
</feature>
<proteinExistence type="predicted"/>
<accession>E8R9X6</accession>
<feature type="region of interest" description="Disordered" evidence="1">
    <location>
        <begin position="307"/>
        <end position="331"/>
    </location>
</feature>
<protein>
    <recommendedName>
        <fullName evidence="2">CRISPR-associated protein Cas6 C-terminal domain-containing protein</fullName>
    </recommendedName>
</protein>
<dbReference type="EMBL" id="CP002363">
    <property type="protein sequence ID" value="ADV65302.1"/>
    <property type="molecule type" value="Genomic_DNA"/>
</dbReference>
<dbReference type="STRING" id="765177.Desmu_1000"/>
<dbReference type="Gene3D" id="2.40.30.310">
    <property type="match status" value="1"/>
</dbReference>
<dbReference type="eggNOG" id="arCOG01439">
    <property type="taxonomic scope" value="Archaea"/>
</dbReference>
<evidence type="ECO:0000313" key="4">
    <source>
        <dbReference type="Proteomes" id="UP000001068"/>
    </source>
</evidence>
<dbReference type="InterPro" id="IPR019267">
    <property type="entry name" value="CRISPR-assoc_Cas6_C"/>
</dbReference>
<organism evidence="3 4">
    <name type="scientific">Desulfurococcus mucosus (strain ATCC 35584 / DSM 2162 / JCM 9187 / O7/1)</name>
    <dbReference type="NCBI Taxonomy" id="765177"/>
    <lineage>
        <taxon>Archaea</taxon>
        <taxon>Thermoproteota</taxon>
        <taxon>Thermoprotei</taxon>
        <taxon>Desulfurococcales</taxon>
        <taxon>Desulfurococcaceae</taxon>
        <taxon>Desulfurococcus</taxon>
    </lineage>
</organism>